<dbReference type="EC" id="1.-.-.-" evidence="3"/>
<sequence length="336" mass="38089">MDDAEGYLWAFTVCGIYQVTHCIGGGAGGDVTRAFNMLTGDEVAIKMEMLHVDHDTSHPPALAYESAVYKLLGRPSVGFPSLLWAGKDHGNYVLILERLGPNLASLFKFCRRKFSPRTVCMIAQQMLSRIEYVHSRGLLVVDIKPHNFAIGMRENAHVVHLFDFGHSKLYLDPATGKHHPYVANRSAMGTAVYASIAAHKHHELCRRDDIEALFYVLVEFYCGDLPWQGIYAPTYKAKLERTRDMKAGPAFRDFVTAHCPPEFQAYYSHYTNLKFTQEPDYAYLKGLFADRMKAEGWDNDAKFDWMDPSQLEKGTLIPEEYVVDSRFVEDMGLDPS</sequence>
<dbReference type="Pfam" id="PF00069">
    <property type="entry name" value="Pkinase"/>
    <property type="match status" value="1"/>
</dbReference>
<dbReference type="Gene3D" id="1.10.510.10">
    <property type="entry name" value="Transferase(Phosphotransferase) domain 1"/>
    <property type="match status" value="1"/>
</dbReference>
<keyword evidence="1" id="KW-0547">Nucleotide-binding</keyword>
<accession>A0A5K1JUE3</accession>
<dbReference type="PROSITE" id="PS00107">
    <property type="entry name" value="PROTEIN_KINASE_ATP"/>
    <property type="match status" value="1"/>
</dbReference>
<name>A0A5K1JUE3_9APHY</name>
<dbReference type="InterPro" id="IPR017441">
    <property type="entry name" value="Protein_kinase_ATP_BS"/>
</dbReference>
<dbReference type="EMBL" id="LR724722">
    <property type="protein sequence ID" value="VWO95333.1"/>
    <property type="molecule type" value="Genomic_DNA"/>
</dbReference>
<feature type="binding site" evidence="1">
    <location>
        <position position="46"/>
    </location>
    <ligand>
        <name>ATP</name>
        <dbReference type="ChEBI" id="CHEBI:30616"/>
    </ligand>
</feature>
<feature type="domain" description="Protein kinase" evidence="2">
    <location>
        <begin position="17"/>
        <end position="284"/>
    </location>
</feature>
<organism evidence="3">
    <name type="scientific">Ganoderma boninense</name>
    <dbReference type="NCBI Taxonomy" id="34458"/>
    <lineage>
        <taxon>Eukaryota</taxon>
        <taxon>Fungi</taxon>
        <taxon>Dikarya</taxon>
        <taxon>Basidiomycota</taxon>
        <taxon>Agaricomycotina</taxon>
        <taxon>Agaricomycetes</taxon>
        <taxon>Polyporales</taxon>
        <taxon>Polyporaceae</taxon>
        <taxon>Ganoderma</taxon>
    </lineage>
</organism>
<protein>
    <submittedName>
        <fullName evidence="3">Cytochrome P450 monooxygenase BOT1 (Calcineurin-dependent protein 5))</fullName>
        <ecNumber evidence="3">1.-.-.-</ecNumber>
    </submittedName>
</protein>
<evidence type="ECO:0000256" key="1">
    <source>
        <dbReference type="PROSITE-ProRule" id="PRU10141"/>
    </source>
</evidence>
<dbReference type="PANTHER" id="PTHR11909">
    <property type="entry name" value="CASEIN KINASE-RELATED"/>
    <property type="match status" value="1"/>
</dbReference>
<dbReference type="CDD" id="cd14016">
    <property type="entry name" value="STKc_CK1"/>
    <property type="match status" value="1"/>
</dbReference>
<dbReference type="GO" id="GO:0005524">
    <property type="term" value="F:ATP binding"/>
    <property type="evidence" value="ECO:0007669"/>
    <property type="project" value="UniProtKB-UniRule"/>
</dbReference>
<keyword evidence="3" id="KW-0503">Monooxygenase</keyword>
<dbReference type="SMART" id="SM00220">
    <property type="entry name" value="S_TKc"/>
    <property type="match status" value="1"/>
</dbReference>
<dbReference type="InterPro" id="IPR000719">
    <property type="entry name" value="Prot_kinase_dom"/>
</dbReference>
<dbReference type="AlphaFoldDB" id="A0A5K1JUE3"/>
<gene>
    <name evidence="3" type="primary">Q6WP49</name>
</gene>
<keyword evidence="3" id="KW-0560">Oxidoreductase</keyword>
<dbReference type="SUPFAM" id="SSF56112">
    <property type="entry name" value="Protein kinase-like (PK-like)"/>
    <property type="match status" value="1"/>
</dbReference>
<dbReference type="InterPro" id="IPR050235">
    <property type="entry name" value="CK1_Ser-Thr_kinase"/>
</dbReference>
<dbReference type="PROSITE" id="PS50011">
    <property type="entry name" value="PROTEIN_KINASE_DOM"/>
    <property type="match status" value="1"/>
</dbReference>
<evidence type="ECO:0000313" key="3">
    <source>
        <dbReference type="EMBL" id="VWO95333.1"/>
    </source>
</evidence>
<reference evidence="3" key="1">
    <citation type="submission" date="2019-10" db="EMBL/GenBank/DDBJ databases">
        <authorList>
            <person name="Nor Muhammad N."/>
        </authorList>
    </citation>
    <scope>NUCLEOTIDE SEQUENCE</scope>
</reference>
<dbReference type="GO" id="GO:0004672">
    <property type="term" value="F:protein kinase activity"/>
    <property type="evidence" value="ECO:0007669"/>
    <property type="project" value="InterPro"/>
</dbReference>
<dbReference type="GO" id="GO:0004497">
    <property type="term" value="F:monooxygenase activity"/>
    <property type="evidence" value="ECO:0007669"/>
    <property type="project" value="UniProtKB-KW"/>
</dbReference>
<proteinExistence type="predicted"/>
<keyword evidence="1" id="KW-0067">ATP-binding</keyword>
<dbReference type="InterPro" id="IPR011009">
    <property type="entry name" value="Kinase-like_dom_sf"/>
</dbReference>
<evidence type="ECO:0000259" key="2">
    <source>
        <dbReference type="PROSITE" id="PS50011"/>
    </source>
</evidence>